<name>F7YV37_9THEM</name>
<dbReference type="Pfam" id="PF03551">
    <property type="entry name" value="PadR"/>
    <property type="match status" value="1"/>
</dbReference>
<dbReference type="SUPFAM" id="SSF46785">
    <property type="entry name" value="Winged helix' DNA-binding domain"/>
    <property type="match status" value="1"/>
</dbReference>
<dbReference type="AlphaFoldDB" id="F7YV37"/>
<dbReference type="InterPro" id="IPR005149">
    <property type="entry name" value="Tscrpt_reg_PadR_N"/>
</dbReference>
<dbReference type="Proteomes" id="UP000006804">
    <property type="component" value="Chromosome"/>
</dbReference>
<reference evidence="2 3" key="1">
    <citation type="submission" date="2010-11" db="EMBL/GenBank/DDBJ databases">
        <title>The complete genome of Thermotoga thermarum DSM 5069.</title>
        <authorList>
            <consortium name="US DOE Joint Genome Institute (JGI-PGF)"/>
            <person name="Lucas S."/>
            <person name="Copeland A."/>
            <person name="Lapidus A."/>
            <person name="Bruce D."/>
            <person name="Goodwin L."/>
            <person name="Pitluck S."/>
            <person name="Kyrpides N."/>
            <person name="Mavromatis K."/>
            <person name="Ivanova N."/>
            <person name="Zeytun A."/>
            <person name="Brettin T."/>
            <person name="Detter J.C."/>
            <person name="Tapia R."/>
            <person name="Han C."/>
            <person name="Land M."/>
            <person name="Hauser L."/>
            <person name="Markowitz V."/>
            <person name="Cheng J.-F."/>
            <person name="Hugenholtz P."/>
            <person name="Woyke T."/>
            <person name="Wu D."/>
            <person name="Spring S."/>
            <person name="Schroeder M."/>
            <person name="Brambilla E."/>
            <person name="Klenk H.-P."/>
            <person name="Eisen J.A."/>
        </authorList>
    </citation>
    <scope>NUCLEOTIDE SEQUENCE [LARGE SCALE GENOMIC DNA]</scope>
    <source>
        <strain evidence="2 3">DSM 5069</strain>
    </source>
</reference>
<dbReference type="HOGENOM" id="CLU_063440_5_1_0"/>
<dbReference type="RefSeq" id="WP_013931555.1">
    <property type="nucleotide sequence ID" value="NC_015707.1"/>
</dbReference>
<dbReference type="PATRIC" id="fig|688269.3.peg.239"/>
<dbReference type="STRING" id="688269.Theth_0232"/>
<sequence length="119" mass="13632" precursor="true">MKANCGCCHWNDYGKDVLKAAILAVVKNNPSHGYSLLSDLQELGFDISKYHPSVIYRILRNLEAEGLLESEWQTFKAGPARRVYKITQKGELFLKQWAENSKHYIVFLQKLVEFVQKGG</sequence>
<dbReference type="EMBL" id="CP002351">
    <property type="protein sequence ID" value="AEH50332.1"/>
    <property type="molecule type" value="Genomic_DNA"/>
</dbReference>
<protein>
    <submittedName>
        <fullName evidence="2">Transcriptional regulator, PadR-like family</fullName>
    </submittedName>
</protein>
<dbReference type="Gene3D" id="1.10.10.10">
    <property type="entry name" value="Winged helix-like DNA-binding domain superfamily/Winged helix DNA-binding domain"/>
    <property type="match status" value="1"/>
</dbReference>
<proteinExistence type="predicted"/>
<evidence type="ECO:0000259" key="1">
    <source>
        <dbReference type="Pfam" id="PF03551"/>
    </source>
</evidence>
<accession>F7YV37</accession>
<dbReference type="KEGG" id="tta:Theth_0232"/>
<keyword evidence="3" id="KW-1185">Reference proteome</keyword>
<evidence type="ECO:0000313" key="3">
    <source>
        <dbReference type="Proteomes" id="UP000006804"/>
    </source>
</evidence>
<dbReference type="PANTHER" id="PTHR33169">
    <property type="entry name" value="PADR-FAMILY TRANSCRIPTIONAL REGULATOR"/>
    <property type="match status" value="1"/>
</dbReference>
<organism evidence="2 3">
    <name type="scientific">Pseudothermotoga thermarum DSM 5069</name>
    <dbReference type="NCBI Taxonomy" id="688269"/>
    <lineage>
        <taxon>Bacteria</taxon>
        <taxon>Thermotogati</taxon>
        <taxon>Thermotogota</taxon>
        <taxon>Thermotogae</taxon>
        <taxon>Thermotogales</taxon>
        <taxon>Thermotogaceae</taxon>
        <taxon>Pseudothermotoga</taxon>
    </lineage>
</organism>
<dbReference type="InterPro" id="IPR036390">
    <property type="entry name" value="WH_DNA-bd_sf"/>
</dbReference>
<dbReference type="eggNOG" id="COG1695">
    <property type="taxonomic scope" value="Bacteria"/>
</dbReference>
<dbReference type="OrthoDB" id="9808017at2"/>
<gene>
    <name evidence="2" type="ORF">Theth_0232</name>
</gene>
<dbReference type="PANTHER" id="PTHR33169:SF14">
    <property type="entry name" value="TRANSCRIPTIONAL REGULATOR RV3488"/>
    <property type="match status" value="1"/>
</dbReference>
<dbReference type="InterPro" id="IPR036388">
    <property type="entry name" value="WH-like_DNA-bd_sf"/>
</dbReference>
<feature type="domain" description="Transcription regulator PadR N-terminal" evidence="1">
    <location>
        <begin position="22"/>
        <end position="95"/>
    </location>
</feature>
<dbReference type="InterPro" id="IPR052509">
    <property type="entry name" value="Metal_resp_DNA-bind_regulator"/>
</dbReference>
<evidence type="ECO:0000313" key="2">
    <source>
        <dbReference type="EMBL" id="AEH50332.1"/>
    </source>
</evidence>